<keyword evidence="1" id="KW-0812">Transmembrane</keyword>
<comment type="caution">
    <text evidence="2">The sequence shown here is derived from an EMBL/GenBank/DDBJ whole genome shotgun (WGS) entry which is preliminary data.</text>
</comment>
<gene>
    <name evidence="2" type="ORF">GIB67_017735</name>
</gene>
<dbReference type="EMBL" id="JACGCM010002113">
    <property type="protein sequence ID" value="KAF6144716.1"/>
    <property type="molecule type" value="Genomic_DNA"/>
</dbReference>
<evidence type="ECO:0000313" key="2">
    <source>
        <dbReference type="EMBL" id="KAF6144716.1"/>
    </source>
</evidence>
<keyword evidence="1" id="KW-0472">Membrane</keyword>
<name>A0A7J7LPX2_9MAGN</name>
<sequence length="81" mass="9219">MGLLKGILEKEALVVIIGIVMVVCWVPSLKALGWLQTSWLNARQSFMGWNMQLPLVGLLLGLNRTPRRRWKPSKQTTFLKS</sequence>
<feature type="transmembrane region" description="Helical" evidence="1">
    <location>
        <begin position="46"/>
        <end position="63"/>
    </location>
</feature>
<accession>A0A7J7LPX2</accession>
<keyword evidence="1" id="KW-1133">Transmembrane helix</keyword>
<proteinExistence type="predicted"/>
<evidence type="ECO:0000313" key="3">
    <source>
        <dbReference type="Proteomes" id="UP000541444"/>
    </source>
</evidence>
<organism evidence="2 3">
    <name type="scientific">Kingdonia uniflora</name>
    <dbReference type="NCBI Taxonomy" id="39325"/>
    <lineage>
        <taxon>Eukaryota</taxon>
        <taxon>Viridiplantae</taxon>
        <taxon>Streptophyta</taxon>
        <taxon>Embryophyta</taxon>
        <taxon>Tracheophyta</taxon>
        <taxon>Spermatophyta</taxon>
        <taxon>Magnoliopsida</taxon>
        <taxon>Ranunculales</taxon>
        <taxon>Circaeasteraceae</taxon>
        <taxon>Kingdonia</taxon>
    </lineage>
</organism>
<dbReference type="Proteomes" id="UP000541444">
    <property type="component" value="Unassembled WGS sequence"/>
</dbReference>
<feature type="transmembrane region" description="Helical" evidence="1">
    <location>
        <begin position="12"/>
        <end position="34"/>
    </location>
</feature>
<evidence type="ECO:0000256" key="1">
    <source>
        <dbReference type="SAM" id="Phobius"/>
    </source>
</evidence>
<keyword evidence="3" id="KW-1185">Reference proteome</keyword>
<reference evidence="2 3" key="1">
    <citation type="journal article" date="2020" name="IScience">
        <title>Genome Sequencing of the Endangered Kingdonia uniflora (Circaeasteraceae, Ranunculales) Reveals Potential Mechanisms of Evolutionary Specialization.</title>
        <authorList>
            <person name="Sun Y."/>
            <person name="Deng T."/>
            <person name="Zhang A."/>
            <person name="Moore M.J."/>
            <person name="Landis J.B."/>
            <person name="Lin N."/>
            <person name="Zhang H."/>
            <person name="Zhang X."/>
            <person name="Huang J."/>
            <person name="Zhang X."/>
            <person name="Sun H."/>
            <person name="Wang H."/>
        </authorList>
    </citation>
    <scope>NUCLEOTIDE SEQUENCE [LARGE SCALE GENOMIC DNA]</scope>
    <source>
        <strain evidence="2">TB1705</strain>
        <tissue evidence="2">Leaf</tissue>
    </source>
</reference>
<protein>
    <submittedName>
        <fullName evidence="2">Uncharacterized protein</fullName>
    </submittedName>
</protein>
<dbReference type="AlphaFoldDB" id="A0A7J7LPX2"/>